<evidence type="ECO:0000256" key="1">
    <source>
        <dbReference type="SAM" id="MobiDB-lite"/>
    </source>
</evidence>
<dbReference type="AlphaFoldDB" id="A0A2H3BT12"/>
<evidence type="ECO:0000313" key="3">
    <source>
        <dbReference type="Proteomes" id="UP000218334"/>
    </source>
</evidence>
<keyword evidence="3" id="KW-1185">Reference proteome</keyword>
<accession>A0A2H3BT12</accession>
<dbReference type="EMBL" id="KZ293419">
    <property type="protein sequence ID" value="PBK74035.1"/>
    <property type="molecule type" value="Genomic_DNA"/>
</dbReference>
<dbReference type="STRING" id="1076256.A0A2H3BT12"/>
<proteinExistence type="predicted"/>
<reference evidence="3" key="1">
    <citation type="journal article" date="2017" name="Nat. Ecol. Evol.">
        <title>Genome expansion and lineage-specific genetic innovations in the forest pathogenic fungi Armillaria.</title>
        <authorList>
            <person name="Sipos G."/>
            <person name="Prasanna A.N."/>
            <person name="Walter M.C."/>
            <person name="O'Connor E."/>
            <person name="Balint B."/>
            <person name="Krizsan K."/>
            <person name="Kiss B."/>
            <person name="Hess J."/>
            <person name="Varga T."/>
            <person name="Slot J."/>
            <person name="Riley R."/>
            <person name="Boka B."/>
            <person name="Rigling D."/>
            <person name="Barry K."/>
            <person name="Lee J."/>
            <person name="Mihaltcheva S."/>
            <person name="LaButti K."/>
            <person name="Lipzen A."/>
            <person name="Waldron R."/>
            <person name="Moloney N.M."/>
            <person name="Sperisen C."/>
            <person name="Kredics L."/>
            <person name="Vagvoelgyi C."/>
            <person name="Patrignani A."/>
            <person name="Fitzpatrick D."/>
            <person name="Nagy I."/>
            <person name="Doyle S."/>
            <person name="Anderson J.B."/>
            <person name="Grigoriev I.V."/>
            <person name="Gueldener U."/>
            <person name="Muensterkoetter M."/>
            <person name="Nagy L.G."/>
        </authorList>
    </citation>
    <scope>NUCLEOTIDE SEQUENCE [LARGE SCALE GENOMIC DNA]</scope>
    <source>
        <strain evidence="3">28-4</strain>
    </source>
</reference>
<name>A0A2H3BT12_9AGAR</name>
<feature type="region of interest" description="Disordered" evidence="1">
    <location>
        <begin position="1"/>
        <end position="25"/>
    </location>
</feature>
<evidence type="ECO:0000313" key="2">
    <source>
        <dbReference type="EMBL" id="PBK74035.1"/>
    </source>
</evidence>
<organism evidence="2 3">
    <name type="scientific">Armillaria solidipes</name>
    <dbReference type="NCBI Taxonomy" id="1076256"/>
    <lineage>
        <taxon>Eukaryota</taxon>
        <taxon>Fungi</taxon>
        <taxon>Dikarya</taxon>
        <taxon>Basidiomycota</taxon>
        <taxon>Agaricomycotina</taxon>
        <taxon>Agaricomycetes</taxon>
        <taxon>Agaricomycetidae</taxon>
        <taxon>Agaricales</taxon>
        <taxon>Marasmiineae</taxon>
        <taxon>Physalacriaceae</taxon>
        <taxon>Armillaria</taxon>
    </lineage>
</organism>
<dbReference type="Proteomes" id="UP000218334">
    <property type="component" value="Unassembled WGS sequence"/>
</dbReference>
<feature type="region of interest" description="Disordered" evidence="1">
    <location>
        <begin position="109"/>
        <end position="139"/>
    </location>
</feature>
<protein>
    <submittedName>
        <fullName evidence="2">Uncharacterized protein</fullName>
    </submittedName>
</protein>
<gene>
    <name evidence="2" type="ORF">ARMSODRAFT_568756</name>
</gene>
<sequence length="179" mass="20555">MSLSGEIRVASHDTEAQIEDLKRERDKSRAQYLETLKKLRRKADVERDNDSLRKENERLRKDLEEARARALKANDDATDMWGQKVTVEDENRDLKRLVARLQHRLEESTLSRARAQVKVEKPPKPEMMPTPSPSLRSHSTAPEVINLIDDDDDDDMVVDTYPRHSVGFFVPVGDNAHSA</sequence>
<feature type="compositionally biased region" description="Basic and acidic residues" evidence="1">
    <location>
        <begin position="9"/>
        <end position="25"/>
    </location>
</feature>